<feature type="domain" description="PDZ" evidence="6">
    <location>
        <begin position="343"/>
        <end position="432"/>
    </location>
</feature>
<dbReference type="InterPro" id="IPR009003">
    <property type="entry name" value="Peptidase_S1_PA"/>
</dbReference>
<dbReference type="RefSeq" id="WP_249304586.1">
    <property type="nucleotide sequence ID" value="NZ_CP060634.1"/>
</dbReference>
<accession>A0A7G9G7R2</accession>
<evidence type="ECO:0000256" key="4">
    <source>
        <dbReference type="SAM" id="MobiDB-lite"/>
    </source>
</evidence>
<dbReference type="InterPro" id="IPR043504">
    <property type="entry name" value="Peptidase_S1_PA_chymotrypsin"/>
</dbReference>
<keyword evidence="8" id="KW-1185">Reference proteome</keyword>
<gene>
    <name evidence="7" type="ORF">H9Q78_06975</name>
</gene>
<organism evidence="7 8">
    <name type="scientific">Qiania dongpingensis</name>
    <dbReference type="NCBI Taxonomy" id="2763669"/>
    <lineage>
        <taxon>Bacteria</taxon>
        <taxon>Bacillati</taxon>
        <taxon>Bacillota</taxon>
        <taxon>Clostridia</taxon>
        <taxon>Lachnospirales</taxon>
        <taxon>Lachnospiraceae</taxon>
        <taxon>Qiania</taxon>
    </lineage>
</organism>
<dbReference type="EMBL" id="CP060634">
    <property type="protein sequence ID" value="QNM06844.1"/>
    <property type="molecule type" value="Genomic_DNA"/>
</dbReference>
<dbReference type="InterPro" id="IPR001478">
    <property type="entry name" value="PDZ"/>
</dbReference>
<evidence type="ECO:0000313" key="8">
    <source>
        <dbReference type="Proteomes" id="UP000515823"/>
    </source>
</evidence>
<comment type="similarity">
    <text evidence="1">Belongs to the peptidase S1C family.</text>
</comment>
<keyword evidence="5" id="KW-0472">Membrane</keyword>
<dbReference type="PROSITE" id="PS50106">
    <property type="entry name" value="PDZ"/>
    <property type="match status" value="1"/>
</dbReference>
<keyword evidence="5" id="KW-1133">Transmembrane helix</keyword>
<feature type="region of interest" description="Disordered" evidence="4">
    <location>
        <begin position="453"/>
        <end position="473"/>
    </location>
</feature>
<evidence type="ECO:0000259" key="6">
    <source>
        <dbReference type="PROSITE" id="PS50106"/>
    </source>
</evidence>
<dbReference type="SUPFAM" id="SSF50494">
    <property type="entry name" value="Trypsin-like serine proteases"/>
    <property type="match status" value="1"/>
</dbReference>
<dbReference type="Pfam" id="PF13180">
    <property type="entry name" value="PDZ_2"/>
    <property type="match status" value="1"/>
</dbReference>
<dbReference type="Gene3D" id="2.40.10.10">
    <property type="entry name" value="Trypsin-like serine proteases"/>
    <property type="match status" value="2"/>
</dbReference>
<dbReference type="SUPFAM" id="SSF50156">
    <property type="entry name" value="PDZ domain-like"/>
    <property type="match status" value="1"/>
</dbReference>
<name>A0A7G9G7R2_9FIRM</name>
<evidence type="ECO:0000313" key="7">
    <source>
        <dbReference type="EMBL" id="QNM06844.1"/>
    </source>
</evidence>
<evidence type="ECO:0000256" key="5">
    <source>
        <dbReference type="SAM" id="Phobius"/>
    </source>
</evidence>
<dbReference type="Gene3D" id="2.30.42.10">
    <property type="match status" value="1"/>
</dbReference>
<dbReference type="InterPro" id="IPR036034">
    <property type="entry name" value="PDZ_sf"/>
</dbReference>
<dbReference type="PRINTS" id="PR00834">
    <property type="entry name" value="PROTEASES2C"/>
</dbReference>
<dbReference type="InterPro" id="IPR001940">
    <property type="entry name" value="Peptidase_S1C"/>
</dbReference>
<dbReference type="GO" id="GO:0006508">
    <property type="term" value="P:proteolysis"/>
    <property type="evidence" value="ECO:0007669"/>
    <property type="project" value="UniProtKB-KW"/>
</dbReference>
<dbReference type="Pfam" id="PF13365">
    <property type="entry name" value="Trypsin_2"/>
    <property type="match status" value="1"/>
</dbReference>
<feature type="transmembrane region" description="Helical" evidence="5">
    <location>
        <begin position="56"/>
        <end position="78"/>
    </location>
</feature>
<dbReference type="PANTHER" id="PTHR43343:SF3">
    <property type="entry name" value="PROTEASE DO-LIKE 8, CHLOROPLASTIC"/>
    <property type="match status" value="1"/>
</dbReference>
<evidence type="ECO:0000256" key="2">
    <source>
        <dbReference type="ARBA" id="ARBA00022670"/>
    </source>
</evidence>
<keyword evidence="3" id="KW-0378">Hydrolase</keyword>
<keyword evidence="2" id="KW-0645">Protease</keyword>
<dbReference type="InterPro" id="IPR051201">
    <property type="entry name" value="Chloro_Bact_Ser_Proteases"/>
</dbReference>
<evidence type="ECO:0000256" key="3">
    <source>
        <dbReference type="ARBA" id="ARBA00022801"/>
    </source>
</evidence>
<proteinExistence type="inferred from homology"/>
<protein>
    <submittedName>
        <fullName evidence="7">Trypsin-like peptidase domain-containing protein</fullName>
    </submittedName>
</protein>
<sequence length="473" mass="50213">MSEYYENGGFQYGDGSDENQQSSVYTYIPTEPIEPETIKKPEKKKKKKGGNVWKKLGVFLLCGIMLGGAGAGTFIGVMKASGYEAKMQKAIDAANQTNTPKVATAETTPTSANNGGESSSGSVADVAESAMPSIVAITNTQIYQNNNWNYFFGGGSQEVTGSGSGIIIGQNDKELLVLTNYHVIDGASSLKVTFIDDSVVDANIKGTAESNDLAVISIPLESLSSDTLNAIKIAKMGDSNSLRVGDEVIAIGNALGYGQSLTYGHVSALSRDVTIDNKTLTLLQTDAAINPGNSGGALLNMNGEVIGINSAKYSSEDVEGMGFAIPISEAEDIINDLMSKETRTAVGEDEASYLGIEGVAMDASNAKVYNMPQGIYVYGLVENGPAYVSGLKEKDIITAIEGTNVTTMDELKEQLTYYAGGTTVELTVQRLVDGEYQEQKISVTLGYKKDYQNQNSQQSNTQQPGIQIPGQNQ</sequence>
<feature type="region of interest" description="Disordered" evidence="4">
    <location>
        <begin position="1"/>
        <end position="30"/>
    </location>
</feature>
<dbReference type="GO" id="GO:0004252">
    <property type="term" value="F:serine-type endopeptidase activity"/>
    <property type="evidence" value="ECO:0007669"/>
    <property type="project" value="InterPro"/>
</dbReference>
<dbReference type="SMART" id="SM00228">
    <property type="entry name" value="PDZ"/>
    <property type="match status" value="1"/>
</dbReference>
<keyword evidence="5" id="KW-0812">Transmembrane</keyword>
<dbReference type="Proteomes" id="UP000515823">
    <property type="component" value="Chromosome"/>
</dbReference>
<evidence type="ECO:0000256" key="1">
    <source>
        <dbReference type="ARBA" id="ARBA00010541"/>
    </source>
</evidence>
<reference evidence="7 8" key="1">
    <citation type="submission" date="2020-08" db="EMBL/GenBank/DDBJ databases">
        <authorList>
            <person name="Liu C."/>
            <person name="Sun Q."/>
        </authorList>
    </citation>
    <scope>NUCLEOTIDE SEQUENCE [LARGE SCALE GENOMIC DNA]</scope>
    <source>
        <strain evidence="7 8">NSJ-38</strain>
    </source>
</reference>
<dbReference type="PANTHER" id="PTHR43343">
    <property type="entry name" value="PEPTIDASE S12"/>
    <property type="match status" value="1"/>
</dbReference>
<dbReference type="KEGG" id="qdo:H9Q78_06975"/>
<dbReference type="AlphaFoldDB" id="A0A7G9G7R2"/>